<evidence type="ECO:0000256" key="16">
    <source>
        <dbReference type="PIRSR" id="PIRSR001529-1"/>
    </source>
</evidence>
<dbReference type="Proteomes" id="UP001165082">
    <property type="component" value="Unassembled WGS sequence"/>
</dbReference>
<keyword evidence="10" id="KW-0030">Aminoacyl-tRNA synthetase</keyword>
<keyword evidence="9" id="KW-0648">Protein biosynthesis</keyword>
<comment type="catalytic activity">
    <reaction evidence="14">
        <text>tRNA(Sec) + L-serine + ATP = L-seryl-tRNA(Sec) + AMP + diphosphate + H(+)</text>
        <dbReference type="Rhea" id="RHEA:42580"/>
        <dbReference type="Rhea" id="RHEA-COMP:9742"/>
        <dbReference type="Rhea" id="RHEA-COMP:10128"/>
        <dbReference type="ChEBI" id="CHEBI:15378"/>
        <dbReference type="ChEBI" id="CHEBI:30616"/>
        <dbReference type="ChEBI" id="CHEBI:33019"/>
        <dbReference type="ChEBI" id="CHEBI:33384"/>
        <dbReference type="ChEBI" id="CHEBI:78442"/>
        <dbReference type="ChEBI" id="CHEBI:78533"/>
        <dbReference type="ChEBI" id="CHEBI:456215"/>
        <dbReference type="EC" id="6.1.1.11"/>
    </reaction>
</comment>
<feature type="binding site" evidence="17">
    <location>
        <begin position="290"/>
        <end position="293"/>
    </location>
    <ligand>
        <name>ATP</name>
        <dbReference type="ChEBI" id="CHEBI:30616"/>
    </ligand>
</feature>
<comment type="caution">
    <text evidence="20">The sequence shown here is derived from an EMBL/GenBank/DDBJ whole genome shotgun (WGS) entry which is preliminary data.</text>
</comment>
<dbReference type="Gene3D" id="1.10.287.40">
    <property type="entry name" value="Serine-tRNA synthetase, tRNA binding domain"/>
    <property type="match status" value="1"/>
</dbReference>
<evidence type="ECO:0000256" key="8">
    <source>
        <dbReference type="ARBA" id="ARBA00022840"/>
    </source>
</evidence>
<dbReference type="PANTHER" id="PTHR43697">
    <property type="entry name" value="SERYL-TRNA SYNTHETASE"/>
    <property type="match status" value="1"/>
</dbReference>
<comment type="pathway">
    <text evidence="2">Aminoacyl-tRNA biosynthesis; selenocysteinyl-tRNA(Sec) biosynthesis; L-seryl-tRNA(Sec) from L-serine and tRNA(Sec): step 1/1.</text>
</comment>
<dbReference type="SUPFAM" id="SSF46589">
    <property type="entry name" value="tRNA-binding arm"/>
    <property type="match status" value="1"/>
</dbReference>
<keyword evidence="21" id="KW-1185">Reference proteome</keyword>
<feature type="domain" description="Aminoacyl-transfer RNA synthetases class-II family profile" evidence="19">
    <location>
        <begin position="200"/>
        <end position="339"/>
    </location>
</feature>
<name>A0A9W7C9M3_9STRA</name>
<keyword evidence="7" id="KW-0547">Nucleotide-binding</keyword>
<comment type="subcellular location">
    <subcellularLocation>
        <location evidence="1">Cytoplasm</location>
    </subcellularLocation>
</comment>
<evidence type="ECO:0000256" key="18">
    <source>
        <dbReference type="SAM" id="MobiDB-lite"/>
    </source>
</evidence>
<dbReference type="EMBL" id="BRXZ01000131">
    <property type="protein sequence ID" value="GMI05852.1"/>
    <property type="molecule type" value="Genomic_DNA"/>
</dbReference>
<gene>
    <name evidence="20" type="ORF">TrRE_jg12406</name>
</gene>
<evidence type="ECO:0000256" key="11">
    <source>
        <dbReference type="ARBA" id="ARBA00031113"/>
    </source>
</evidence>
<evidence type="ECO:0000256" key="3">
    <source>
        <dbReference type="ARBA" id="ARBA00010728"/>
    </source>
</evidence>
<dbReference type="PROSITE" id="PS50862">
    <property type="entry name" value="AA_TRNA_LIGASE_II"/>
    <property type="match status" value="1"/>
</dbReference>
<evidence type="ECO:0000256" key="6">
    <source>
        <dbReference type="ARBA" id="ARBA00022598"/>
    </source>
</evidence>
<evidence type="ECO:0000256" key="4">
    <source>
        <dbReference type="ARBA" id="ARBA00012840"/>
    </source>
</evidence>
<dbReference type="InterPro" id="IPR042103">
    <property type="entry name" value="SerRS_1_N_sf"/>
</dbReference>
<feature type="binding site" evidence="16">
    <location>
        <position position="226"/>
    </location>
    <ligand>
        <name>L-serine</name>
        <dbReference type="ChEBI" id="CHEBI:33384"/>
    </ligand>
</feature>
<dbReference type="GO" id="GO:0006434">
    <property type="term" value="P:seryl-tRNA aminoacylation"/>
    <property type="evidence" value="ECO:0007669"/>
    <property type="project" value="InterPro"/>
</dbReference>
<dbReference type="Pfam" id="PF00587">
    <property type="entry name" value="tRNA-synt_2b"/>
    <property type="match status" value="1"/>
</dbReference>
<evidence type="ECO:0000256" key="17">
    <source>
        <dbReference type="PIRSR" id="PIRSR001529-2"/>
    </source>
</evidence>
<evidence type="ECO:0000256" key="7">
    <source>
        <dbReference type="ARBA" id="ARBA00022741"/>
    </source>
</evidence>
<dbReference type="OrthoDB" id="10264585at2759"/>
<dbReference type="PANTHER" id="PTHR43697:SF1">
    <property type="entry name" value="SERINE--TRNA LIGASE"/>
    <property type="match status" value="1"/>
</dbReference>
<evidence type="ECO:0000256" key="2">
    <source>
        <dbReference type="ARBA" id="ARBA00005045"/>
    </source>
</evidence>
<dbReference type="SUPFAM" id="SSF55681">
    <property type="entry name" value="Class II aaRS and biotin synthetases"/>
    <property type="match status" value="1"/>
</dbReference>
<sequence>MRKGTELEDTCGYSNPATIGKNLDLITSHCISRSASPSLLASLSSISTLASTRVSLIQDRDTSLSLRKSLSSEVGAAMKSGDKDLGSRLKAESSRAGEKASEASLKLEEVDKIIDGITPNIPNLLSDLVPEGSSEDDNVVVSHWGDVSSLPSKLGWPEGFEPLWHDDVAANLGGWESERAVKMSGARFAAMSGDYVSLTNCYRAEAGSYGRDTRGLVRTHQFSKVELVKITSPSQSSSEHLALVEDAEGCLRMLGLPYRKVLLCAGDTGFGASLCYDLEVWLPGQGAYREISSCSNTGDFQSRRMGISPAASLTATPTMLPARRPNIRLVAMHCVATSR</sequence>
<dbReference type="Pfam" id="PF02403">
    <property type="entry name" value="Seryl_tRNA_N"/>
    <property type="match status" value="1"/>
</dbReference>
<dbReference type="GO" id="GO:0004828">
    <property type="term" value="F:serine-tRNA ligase activity"/>
    <property type="evidence" value="ECO:0007669"/>
    <property type="project" value="UniProtKB-EC"/>
</dbReference>
<feature type="region of interest" description="Disordered" evidence="18">
    <location>
        <begin position="77"/>
        <end position="100"/>
    </location>
</feature>
<evidence type="ECO:0000256" key="12">
    <source>
        <dbReference type="ARBA" id="ARBA00033352"/>
    </source>
</evidence>
<evidence type="ECO:0000256" key="15">
    <source>
        <dbReference type="ARBA" id="ARBA00048823"/>
    </source>
</evidence>
<keyword evidence="5" id="KW-0963">Cytoplasm</keyword>
<dbReference type="InterPro" id="IPR045864">
    <property type="entry name" value="aa-tRNA-synth_II/BPL/LPL"/>
</dbReference>
<evidence type="ECO:0000256" key="1">
    <source>
        <dbReference type="ARBA" id="ARBA00004496"/>
    </source>
</evidence>
<evidence type="ECO:0000256" key="14">
    <source>
        <dbReference type="ARBA" id="ARBA00047929"/>
    </source>
</evidence>
<evidence type="ECO:0000256" key="9">
    <source>
        <dbReference type="ARBA" id="ARBA00022917"/>
    </source>
</evidence>
<evidence type="ECO:0000256" key="5">
    <source>
        <dbReference type="ARBA" id="ARBA00022490"/>
    </source>
</evidence>
<dbReference type="GO" id="GO:0005737">
    <property type="term" value="C:cytoplasm"/>
    <property type="evidence" value="ECO:0007669"/>
    <property type="project" value="UniProtKB-SubCell"/>
</dbReference>
<comment type="similarity">
    <text evidence="3">Belongs to the class-II aminoacyl-tRNA synthetase family. Type-1 seryl-tRNA synthetase subfamily.</text>
</comment>
<accession>A0A9W7C9M3</accession>
<evidence type="ECO:0000259" key="19">
    <source>
        <dbReference type="PROSITE" id="PS50862"/>
    </source>
</evidence>
<feature type="binding site" evidence="16">
    <location>
        <position position="203"/>
    </location>
    <ligand>
        <name>L-serine</name>
        <dbReference type="ChEBI" id="CHEBI:33384"/>
    </ligand>
</feature>
<feature type="binding site" evidence="17">
    <location>
        <begin position="203"/>
        <end position="205"/>
    </location>
    <ligand>
        <name>ATP</name>
        <dbReference type="ChEBI" id="CHEBI:30616"/>
    </ligand>
</feature>
<evidence type="ECO:0000313" key="21">
    <source>
        <dbReference type="Proteomes" id="UP001165082"/>
    </source>
</evidence>
<dbReference type="AlphaFoldDB" id="A0A9W7C9M3"/>
<evidence type="ECO:0000256" key="13">
    <source>
        <dbReference type="ARBA" id="ARBA00039158"/>
    </source>
</evidence>
<dbReference type="EC" id="6.1.1.11" evidence="4"/>
<dbReference type="InterPro" id="IPR006195">
    <property type="entry name" value="aa-tRNA-synth_II"/>
</dbReference>
<comment type="catalytic activity">
    <reaction evidence="15">
        <text>tRNA(Ser) + L-serine + ATP = L-seryl-tRNA(Ser) + AMP + diphosphate + H(+)</text>
        <dbReference type="Rhea" id="RHEA:12292"/>
        <dbReference type="Rhea" id="RHEA-COMP:9669"/>
        <dbReference type="Rhea" id="RHEA-COMP:9703"/>
        <dbReference type="ChEBI" id="CHEBI:15378"/>
        <dbReference type="ChEBI" id="CHEBI:30616"/>
        <dbReference type="ChEBI" id="CHEBI:33019"/>
        <dbReference type="ChEBI" id="CHEBI:33384"/>
        <dbReference type="ChEBI" id="CHEBI:78442"/>
        <dbReference type="ChEBI" id="CHEBI:78533"/>
        <dbReference type="ChEBI" id="CHEBI:456215"/>
        <dbReference type="EC" id="6.1.1.11"/>
    </reaction>
</comment>
<organism evidence="20 21">
    <name type="scientific">Triparma retinervis</name>
    <dbReference type="NCBI Taxonomy" id="2557542"/>
    <lineage>
        <taxon>Eukaryota</taxon>
        <taxon>Sar</taxon>
        <taxon>Stramenopiles</taxon>
        <taxon>Ochrophyta</taxon>
        <taxon>Bolidophyceae</taxon>
        <taxon>Parmales</taxon>
        <taxon>Triparmaceae</taxon>
        <taxon>Triparma</taxon>
    </lineage>
</organism>
<dbReference type="PIRSF" id="PIRSF001529">
    <property type="entry name" value="Ser-tRNA-synth_IIa"/>
    <property type="match status" value="1"/>
</dbReference>
<dbReference type="InterPro" id="IPR010978">
    <property type="entry name" value="tRNA-bd_arm"/>
</dbReference>
<dbReference type="Gene3D" id="3.30.930.10">
    <property type="entry name" value="Bira Bifunctional Protein, Domain 2"/>
    <property type="match status" value="2"/>
</dbReference>
<dbReference type="GO" id="GO:0005524">
    <property type="term" value="F:ATP binding"/>
    <property type="evidence" value="ECO:0007669"/>
    <property type="project" value="UniProtKB-KW"/>
</dbReference>
<feature type="compositionally biased region" description="Basic and acidic residues" evidence="18">
    <location>
        <begin position="80"/>
        <end position="100"/>
    </location>
</feature>
<evidence type="ECO:0000313" key="20">
    <source>
        <dbReference type="EMBL" id="GMI05852.1"/>
    </source>
</evidence>
<keyword evidence="6" id="KW-0436">Ligase</keyword>
<protein>
    <recommendedName>
        <fullName evidence="13">Serine--tRNA ligase</fullName>
        <ecNumber evidence="4">6.1.1.11</ecNumber>
    </recommendedName>
    <alternativeName>
        <fullName evidence="11">Seryl-tRNA synthetase</fullName>
    </alternativeName>
    <alternativeName>
        <fullName evidence="12">Seryl-tRNA(Ser/Sec) synthetase</fullName>
    </alternativeName>
</protein>
<dbReference type="PRINTS" id="PR00981">
    <property type="entry name" value="TRNASYNTHSER"/>
</dbReference>
<evidence type="ECO:0000256" key="10">
    <source>
        <dbReference type="ARBA" id="ARBA00023146"/>
    </source>
</evidence>
<reference evidence="20" key="1">
    <citation type="submission" date="2022-07" db="EMBL/GenBank/DDBJ databases">
        <title>Genome analysis of Parmales, a sister group of diatoms, reveals the evolutionary specialization of diatoms from phago-mixotrophs to photoautotrophs.</title>
        <authorList>
            <person name="Ban H."/>
            <person name="Sato S."/>
            <person name="Yoshikawa S."/>
            <person name="Kazumasa Y."/>
            <person name="Nakamura Y."/>
            <person name="Ichinomiya M."/>
            <person name="Saitoh K."/>
            <person name="Sato N."/>
            <person name="Blanc-Mathieu R."/>
            <person name="Endo H."/>
            <person name="Kuwata A."/>
            <person name="Ogata H."/>
        </authorList>
    </citation>
    <scope>NUCLEOTIDE SEQUENCE</scope>
</reference>
<proteinExistence type="inferred from homology"/>
<keyword evidence="8 17" id="KW-0067">ATP-binding</keyword>
<dbReference type="InterPro" id="IPR002314">
    <property type="entry name" value="aa-tRNA-synt_IIb"/>
</dbReference>
<dbReference type="InterPro" id="IPR015866">
    <property type="entry name" value="Ser-tRNA-synth_1_N"/>
</dbReference>
<dbReference type="InterPro" id="IPR002317">
    <property type="entry name" value="Ser-tRNA-ligase_type_1"/>
</dbReference>